<sequence>MEHSPISISVNCLIHLSDQNGIKLNSQLTAQVTALLTSQSLSLIEGNGPFAPEILCDFWSHGQEHIKYRRATLEALSQSELKIEASQAELEIIFKDFFAEEMLIRVVTAVFTASDHQRGQCQAEPIARSLFLSFLDVKRIILKILVSEQGLSNEVMKRINATRRSIERWTDMLLGQYIQRFGLEEFAHDAERARDFGEDQLSQSTAPHAGQAWNLIMAGLRVSFPSGLTSQTSDHWEAMLGAILACYPFDCFNQSATMKSLRQLRYERSGFLPESSPEQLPEMIRRRMQGLSETSGSTEKMSKPQTQPPGSKTSPVPQSQAISFSQLRNRNSEESS</sequence>
<evidence type="ECO:0000313" key="3">
    <source>
        <dbReference type="Proteomes" id="UP000315647"/>
    </source>
</evidence>
<keyword evidence="3" id="KW-1185">Reference proteome</keyword>
<accession>A0A517QAC8</accession>
<name>A0A517QAC8_9PLAN</name>
<gene>
    <name evidence="2" type="ORF">Enr10x_38690</name>
</gene>
<organism evidence="2 3">
    <name type="scientific">Gimesia panareensis</name>
    <dbReference type="NCBI Taxonomy" id="2527978"/>
    <lineage>
        <taxon>Bacteria</taxon>
        <taxon>Pseudomonadati</taxon>
        <taxon>Planctomycetota</taxon>
        <taxon>Planctomycetia</taxon>
        <taxon>Planctomycetales</taxon>
        <taxon>Planctomycetaceae</taxon>
        <taxon>Gimesia</taxon>
    </lineage>
</organism>
<feature type="region of interest" description="Disordered" evidence="1">
    <location>
        <begin position="286"/>
        <end position="336"/>
    </location>
</feature>
<evidence type="ECO:0000313" key="2">
    <source>
        <dbReference type="EMBL" id="QDT28525.1"/>
    </source>
</evidence>
<dbReference type="AlphaFoldDB" id="A0A517QAC8"/>
<evidence type="ECO:0000256" key="1">
    <source>
        <dbReference type="SAM" id="MobiDB-lite"/>
    </source>
</evidence>
<protein>
    <submittedName>
        <fullName evidence="2">Uncharacterized protein</fullName>
    </submittedName>
</protein>
<dbReference type="Proteomes" id="UP000315647">
    <property type="component" value="Chromosome"/>
</dbReference>
<reference evidence="2 3" key="1">
    <citation type="submission" date="2019-03" db="EMBL/GenBank/DDBJ databases">
        <title>Deep-cultivation of Planctomycetes and their phenomic and genomic characterization uncovers novel biology.</title>
        <authorList>
            <person name="Wiegand S."/>
            <person name="Jogler M."/>
            <person name="Boedeker C."/>
            <person name="Pinto D."/>
            <person name="Vollmers J."/>
            <person name="Rivas-Marin E."/>
            <person name="Kohn T."/>
            <person name="Peeters S.H."/>
            <person name="Heuer A."/>
            <person name="Rast P."/>
            <person name="Oberbeckmann S."/>
            <person name="Bunk B."/>
            <person name="Jeske O."/>
            <person name="Meyerdierks A."/>
            <person name="Storesund J.E."/>
            <person name="Kallscheuer N."/>
            <person name="Luecker S."/>
            <person name="Lage O.M."/>
            <person name="Pohl T."/>
            <person name="Merkel B.J."/>
            <person name="Hornburger P."/>
            <person name="Mueller R.-W."/>
            <person name="Bruemmer F."/>
            <person name="Labrenz M."/>
            <person name="Spormann A.M."/>
            <person name="Op den Camp H."/>
            <person name="Overmann J."/>
            <person name="Amann R."/>
            <person name="Jetten M.S.M."/>
            <person name="Mascher T."/>
            <person name="Medema M.H."/>
            <person name="Devos D.P."/>
            <person name="Kaster A.-K."/>
            <person name="Ovreas L."/>
            <person name="Rohde M."/>
            <person name="Galperin M.Y."/>
            <person name="Jogler C."/>
        </authorList>
    </citation>
    <scope>NUCLEOTIDE SEQUENCE [LARGE SCALE GENOMIC DNA]</scope>
    <source>
        <strain evidence="2 3">Enr10</strain>
    </source>
</reference>
<accession>A0A518A9L8</accession>
<dbReference type="EMBL" id="CP037421">
    <property type="protein sequence ID" value="QDT28525.1"/>
    <property type="molecule type" value="Genomic_DNA"/>
</dbReference>
<feature type="compositionally biased region" description="Polar residues" evidence="1">
    <location>
        <begin position="291"/>
        <end position="329"/>
    </location>
</feature>
<proteinExistence type="predicted"/>